<name>A0ABR4EIA2_9PEZI</name>
<keyword evidence="2" id="KW-1185">Reference proteome</keyword>
<organism evidence="1 2">
    <name type="scientific">Diaporthe vaccinii</name>
    <dbReference type="NCBI Taxonomy" id="105482"/>
    <lineage>
        <taxon>Eukaryota</taxon>
        <taxon>Fungi</taxon>
        <taxon>Dikarya</taxon>
        <taxon>Ascomycota</taxon>
        <taxon>Pezizomycotina</taxon>
        <taxon>Sordariomycetes</taxon>
        <taxon>Sordariomycetidae</taxon>
        <taxon>Diaporthales</taxon>
        <taxon>Diaporthaceae</taxon>
        <taxon>Diaporthe</taxon>
        <taxon>Diaporthe eres species complex</taxon>
    </lineage>
</organism>
<protein>
    <submittedName>
        <fullName evidence="1">Uncharacterized protein</fullName>
    </submittedName>
</protein>
<comment type="caution">
    <text evidence="1">The sequence shown here is derived from an EMBL/GenBank/DDBJ whole genome shotgun (WGS) entry which is preliminary data.</text>
</comment>
<dbReference type="Proteomes" id="UP001600888">
    <property type="component" value="Unassembled WGS sequence"/>
</dbReference>
<evidence type="ECO:0000313" key="2">
    <source>
        <dbReference type="Proteomes" id="UP001600888"/>
    </source>
</evidence>
<dbReference type="EMBL" id="JBAWTH010000052">
    <property type="protein sequence ID" value="KAL2282100.1"/>
    <property type="molecule type" value="Genomic_DNA"/>
</dbReference>
<sequence>MTQKYVQPFPSKHNSWPHIVQHLGCCSSSLRPAATLCEQVPRISSTKNQLQPYQSTVGNLPLGLKRFFHLRSHFACGFDSPWSSSSKLSSPSIQWNMCACVVRLNACAVLCEVVSNSNIMIAYNQRSKNGTTKEIFCHEHH</sequence>
<proteinExistence type="predicted"/>
<evidence type="ECO:0000313" key="1">
    <source>
        <dbReference type="EMBL" id="KAL2282100.1"/>
    </source>
</evidence>
<gene>
    <name evidence="1" type="ORF">FJTKL_11150</name>
</gene>
<accession>A0ABR4EIA2</accession>
<reference evidence="1 2" key="1">
    <citation type="submission" date="2024-03" db="EMBL/GenBank/DDBJ databases">
        <title>A high-quality draft genome sequence of Diaporthe vaccinii, a causative agent of upright dieback and viscid rot disease in cranberry plants.</title>
        <authorList>
            <person name="Sarrasin M."/>
            <person name="Lang B.F."/>
            <person name="Burger G."/>
        </authorList>
    </citation>
    <scope>NUCLEOTIDE SEQUENCE [LARGE SCALE GENOMIC DNA]</scope>
    <source>
        <strain evidence="1 2">IS7</strain>
    </source>
</reference>